<feature type="transmembrane region" description="Helical" evidence="6">
    <location>
        <begin position="20"/>
        <end position="41"/>
    </location>
</feature>
<organism evidence="9 10">
    <name type="scientific">Nocardioides psychrotolerans</name>
    <dbReference type="NCBI Taxonomy" id="1005945"/>
    <lineage>
        <taxon>Bacteria</taxon>
        <taxon>Bacillati</taxon>
        <taxon>Actinomycetota</taxon>
        <taxon>Actinomycetes</taxon>
        <taxon>Propionibacteriales</taxon>
        <taxon>Nocardioidaceae</taxon>
        <taxon>Nocardioides</taxon>
    </lineage>
</organism>
<dbReference type="OrthoDB" id="9811798at2"/>
<evidence type="ECO:0000256" key="5">
    <source>
        <dbReference type="RuleBase" id="RU000320"/>
    </source>
</evidence>
<feature type="transmembrane region" description="Helical" evidence="6">
    <location>
        <begin position="53"/>
        <end position="73"/>
    </location>
</feature>
<dbReference type="PANTHER" id="PTHR42829">
    <property type="entry name" value="NADH-UBIQUINONE OXIDOREDUCTASE CHAIN 5"/>
    <property type="match status" value="1"/>
</dbReference>
<keyword evidence="3 6" id="KW-1133">Transmembrane helix</keyword>
<feature type="domain" description="NADH:quinone oxidoreductase/Mrp antiporter transmembrane" evidence="7">
    <location>
        <begin position="155"/>
        <end position="441"/>
    </location>
</feature>
<dbReference type="Proteomes" id="UP000198649">
    <property type="component" value="Unassembled WGS sequence"/>
</dbReference>
<dbReference type="Gene3D" id="1.20.5.2700">
    <property type="match status" value="1"/>
</dbReference>
<proteinExistence type="predicted"/>
<evidence type="ECO:0000259" key="8">
    <source>
        <dbReference type="Pfam" id="PF00662"/>
    </source>
</evidence>
<dbReference type="InterPro" id="IPR001516">
    <property type="entry name" value="Proton_antipo_N"/>
</dbReference>
<feature type="transmembrane region" description="Helical" evidence="6">
    <location>
        <begin position="201"/>
        <end position="225"/>
    </location>
</feature>
<name>A0A1I3I221_9ACTN</name>
<dbReference type="GO" id="GO:0042773">
    <property type="term" value="P:ATP synthesis coupled electron transport"/>
    <property type="evidence" value="ECO:0007669"/>
    <property type="project" value="InterPro"/>
</dbReference>
<dbReference type="STRING" id="1005945.SAMN05216561_10887"/>
<evidence type="ECO:0000256" key="6">
    <source>
        <dbReference type="SAM" id="Phobius"/>
    </source>
</evidence>
<keyword evidence="10" id="KW-1185">Reference proteome</keyword>
<dbReference type="GO" id="GO:0015990">
    <property type="term" value="P:electron transport coupled proton transport"/>
    <property type="evidence" value="ECO:0007669"/>
    <property type="project" value="TreeGrafter"/>
</dbReference>
<dbReference type="InterPro" id="IPR018393">
    <property type="entry name" value="NADHpl_OxRdtase_5_subgr"/>
</dbReference>
<dbReference type="RefSeq" id="WP_091113377.1">
    <property type="nucleotide sequence ID" value="NZ_BKAF01000015.1"/>
</dbReference>
<feature type="transmembrane region" description="Helical" evidence="6">
    <location>
        <begin position="267"/>
        <end position="285"/>
    </location>
</feature>
<evidence type="ECO:0000256" key="4">
    <source>
        <dbReference type="ARBA" id="ARBA00023136"/>
    </source>
</evidence>
<dbReference type="EMBL" id="FOQG01000008">
    <property type="protein sequence ID" value="SFI42004.1"/>
    <property type="molecule type" value="Genomic_DNA"/>
</dbReference>
<accession>A0A1I3I221</accession>
<evidence type="ECO:0000313" key="9">
    <source>
        <dbReference type="EMBL" id="SFI42004.1"/>
    </source>
</evidence>
<feature type="domain" description="NADH-Ubiquinone oxidoreductase (complex I) chain 5 N-terminal" evidence="8">
    <location>
        <begin position="89"/>
        <end position="139"/>
    </location>
</feature>
<evidence type="ECO:0000259" key="7">
    <source>
        <dbReference type="Pfam" id="PF00361"/>
    </source>
</evidence>
<feature type="transmembrane region" description="Helical" evidence="6">
    <location>
        <begin position="474"/>
        <end position="498"/>
    </location>
</feature>
<keyword evidence="2 5" id="KW-0812">Transmembrane</keyword>
<dbReference type="NCBIfam" id="NF005141">
    <property type="entry name" value="PRK06590.1"/>
    <property type="match status" value="1"/>
</dbReference>
<evidence type="ECO:0000313" key="10">
    <source>
        <dbReference type="Proteomes" id="UP000198649"/>
    </source>
</evidence>
<dbReference type="PRINTS" id="PR01434">
    <property type="entry name" value="NADHDHGNASE5"/>
</dbReference>
<dbReference type="InterPro" id="IPR003945">
    <property type="entry name" value="NU5C-like"/>
</dbReference>
<dbReference type="GO" id="GO:0003954">
    <property type="term" value="F:NADH dehydrogenase activity"/>
    <property type="evidence" value="ECO:0007669"/>
    <property type="project" value="TreeGrafter"/>
</dbReference>
<evidence type="ECO:0000256" key="2">
    <source>
        <dbReference type="ARBA" id="ARBA00022692"/>
    </source>
</evidence>
<dbReference type="GO" id="GO:0016020">
    <property type="term" value="C:membrane"/>
    <property type="evidence" value="ECO:0007669"/>
    <property type="project" value="UniProtKB-SubCell"/>
</dbReference>
<dbReference type="Pfam" id="PF00662">
    <property type="entry name" value="Proton_antipo_N"/>
    <property type="match status" value="1"/>
</dbReference>
<comment type="subcellular location">
    <subcellularLocation>
        <location evidence="1">Endomembrane system</location>
        <topology evidence="1">Multi-pass membrane protein</topology>
    </subcellularLocation>
    <subcellularLocation>
        <location evidence="5">Membrane</location>
        <topology evidence="5">Multi-pass membrane protein</topology>
    </subcellularLocation>
</comment>
<feature type="transmembrane region" description="Helical" evidence="6">
    <location>
        <begin position="297"/>
        <end position="315"/>
    </location>
</feature>
<dbReference type="NCBIfam" id="TIGR01974">
    <property type="entry name" value="NDH_I_L"/>
    <property type="match status" value="1"/>
</dbReference>
<dbReference type="InterPro" id="IPR001750">
    <property type="entry name" value="ND/Mrp_TM"/>
</dbReference>
<reference evidence="9 10" key="1">
    <citation type="submission" date="2016-10" db="EMBL/GenBank/DDBJ databases">
        <authorList>
            <person name="de Groot N.N."/>
        </authorList>
    </citation>
    <scope>NUCLEOTIDE SEQUENCE [LARGE SCALE GENOMIC DNA]</scope>
    <source>
        <strain evidence="9 10">CGMCC 1.11156</strain>
    </source>
</reference>
<feature type="transmembrane region" description="Helical" evidence="6">
    <location>
        <begin position="335"/>
        <end position="357"/>
    </location>
</feature>
<evidence type="ECO:0000256" key="3">
    <source>
        <dbReference type="ARBA" id="ARBA00022989"/>
    </source>
</evidence>
<feature type="transmembrane region" description="Helical" evidence="6">
    <location>
        <begin position="138"/>
        <end position="155"/>
    </location>
</feature>
<dbReference type="Pfam" id="PF00361">
    <property type="entry name" value="Proton_antipo_M"/>
    <property type="match status" value="1"/>
</dbReference>
<feature type="transmembrane region" description="Helical" evidence="6">
    <location>
        <begin position="622"/>
        <end position="642"/>
    </location>
</feature>
<feature type="transmembrane region" description="Helical" evidence="6">
    <location>
        <begin position="431"/>
        <end position="453"/>
    </location>
</feature>
<gene>
    <name evidence="9" type="ORF">SAMN05216561_10887</name>
</gene>
<evidence type="ECO:0000256" key="1">
    <source>
        <dbReference type="ARBA" id="ARBA00004127"/>
    </source>
</evidence>
<sequence length="643" mass="68401">MYALTESVHIPVVDPAQADGIFSLMWLVIGLPLLGAVILLLGGRRTDRWGHLLGTATALGSFVVSLLMFITLLGRGEEERQIGQHLYDWIQVGGLDVGMDLLYDPLSALFLLLITGVGTLIHVYSIGYMEHDPRRRRFFAYLNLFVAAMLMLVLSENYVGLFLGWEGVGLASYLLIGFWQHKPSAAAAAKKAFVMNRVGDMGLSLAIFLMFLTFGTTSFSGISAASSGATESTLNAVGLLLLLGACGKSAQVPLQAWLLDAMEGPTPVSALIHAATMVTAGVYLVVRSNFIFELAPVAQTTVVVVAVVTLLWGAVLGCAKDDIKKALAGSTMSQIGYMMLGAGLGGVGYAFAIFHLLTHGFFKANMFLGAGSVMHGMNDDVDMRRYGAVRHAMPVTFLTFAMGYLAIIGFPGFSGFWSKDKLIETALAENVFVGLAALVGAGVTGFYMTRLMLMTFFTEKRWKADVHPHESPSTMTIPLVVLAALSVLGGVLLLGDWIVEWLVPVVGEGEHHEPPIPALAVTVLATLTAAIGVATAWFLVGKREIALTPPQDVSFATRAARADLYGDAINEAVVVNPGRRLVRGLLTFDRSGADGVFTGGASAVSGIGGQLRKIQNGFVRSYALSVLAGVLLVVLALLAVNLS</sequence>
<dbReference type="AlphaFoldDB" id="A0A1I3I221"/>
<dbReference type="PRINTS" id="PR01435">
    <property type="entry name" value="NPOXDRDTASE5"/>
</dbReference>
<dbReference type="GO" id="GO:0008137">
    <property type="term" value="F:NADH dehydrogenase (ubiquinone) activity"/>
    <property type="evidence" value="ECO:0007669"/>
    <property type="project" value="InterPro"/>
</dbReference>
<feature type="transmembrane region" description="Helical" evidence="6">
    <location>
        <begin position="106"/>
        <end position="126"/>
    </location>
</feature>
<dbReference type="PANTHER" id="PTHR42829:SF2">
    <property type="entry name" value="NADH-UBIQUINONE OXIDOREDUCTASE CHAIN 5"/>
    <property type="match status" value="1"/>
</dbReference>
<keyword evidence="4 6" id="KW-0472">Membrane</keyword>
<feature type="transmembrane region" description="Helical" evidence="6">
    <location>
        <begin position="518"/>
        <end position="540"/>
    </location>
</feature>
<protein>
    <submittedName>
        <fullName evidence="9">NADH-quinone oxidoreductase subunit L</fullName>
    </submittedName>
</protein>
<feature type="transmembrane region" description="Helical" evidence="6">
    <location>
        <begin position="392"/>
        <end position="411"/>
    </location>
</feature>
<dbReference type="GO" id="GO:0012505">
    <property type="term" value="C:endomembrane system"/>
    <property type="evidence" value="ECO:0007669"/>
    <property type="project" value="UniProtKB-SubCell"/>
</dbReference>